<feature type="compositionally biased region" description="Basic and acidic residues" evidence="7">
    <location>
        <begin position="138"/>
        <end position="163"/>
    </location>
</feature>
<keyword evidence="5 8" id="KW-0472">Membrane</keyword>
<organism evidence="9 10">
    <name type="scientific">Cylindrotheca closterium</name>
    <dbReference type="NCBI Taxonomy" id="2856"/>
    <lineage>
        <taxon>Eukaryota</taxon>
        <taxon>Sar</taxon>
        <taxon>Stramenopiles</taxon>
        <taxon>Ochrophyta</taxon>
        <taxon>Bacillariophyta</taxon>
        <taxon>Bacillariophyceae</taxon>
        <taxon>Bacillariophycidae</taxon>
        <taxon>Bacillariales</taxon>
        <taxon>Bacillariaceae</taxon>
        <taxon>Cylindrotheca</taxon>
    </lineage>
</organism>
<keyword evidence="6" id="KW-0325">Glycoprotein</keyword>
<feature type="region of interest" description="Disordered" evidence="7">
    <location>
        <begin position="118"/>
        <end position="188"/>
    </location>
</feature>
<comment type="caution">
    <text evidence="9">The sequence shown here is derived from an EMBL/GenBank/DDBJ whole genome shotgun (WGS) entry which is preliminary data.</text>
</comment>
<dbReference type="GO" id="GO:0015020">
    <property type="term" value="F:glucuronosyltransferase activity"/>
    <property type="evidence" value="ECO:0007669"/>
    <property type="project" value="TreeGrafter"/>
</dbReference>
<dbReference type="SUPFAM" id="SSF53448">
    <property type="entry name" value="Nucleotide-diphospho-sugar transferases"/>
    <property type="match status" value="1"/>
</dbReference>
<proteinExistence type="predicted"/>
<evidence type="ECO:0000256" key="3">
    <source>
        <dbReference type="ARBA" id="ARBA00022968"/>
    </source>
</evidence>
<comment type="subcellular location">
    <subcellularLocation>
        <location evidence="1">Membrane</location>
        <topology evidence="1">Single-pass type II membrane protein</topology>
    </subcellularLocation>
</comment>
<reference evidence="9" key="1">
    <citation type="submission" date="2023-08" db="EMBL/GenBank/DDBJ databases">
        <authorList>
            <person name="Audoor S."/>
            <person name="Bilcke G."/>
        </authorList>
    </citation>
    <scope>NUCLEOTIDE SEQUENCE</scope>
</reference>
<dbReference type="GO" id="GO:0042285">
    <property type="term" value="F:xylosyltransferase activity"/>
    <property type="evidence" value="ECO:0007669"/>
    <property type="project" value="TreeGrafter"/>
</dbReference>
<evidence type="ECO:0000256" key="1">
    <source>
        <dbReference type="ARBA" id="ARBA00004606"/>
    </source>
</evidence>
<evidence type="ECO:0000313" key="9">
    <source>
        <dbReference type="EMBL" id="CAJ1936185.1"/>
    </source>
</evidence>
<keyword evidence="10" id="KW-1185">Reference proteome</keyword>
<keyword evidence="3" id="KW-0735">Signal-anchor</keyword>
<evidence type="ECO:0000313" key="10">
    <source>
        <dbReference type="Proteomes" id="UP001295423"/>
    </source>
</evidence>
<evidence type="ECO:0000256" key="8">
    <source>
        <dbReference type="SAM" id="Phobius"/>
    </source>
</evidence>
<dbReference type="PANTHER" id="PTHR12270:SF52">
    <property type="entry name" value="GLYCOSYLTRANSFERASE-LIKE PROTEIN GNT13-RELATED"/>
    <property type="match status" value="1"/>
</dbReference>
<keyword evidence="2 8" id="KW-0812">Transmembrane</keyword>
<dbReference type="GO" id="GO:0035269">
    <property type="term" value="P:protein O-linked glycosylation via mannose"/>
    <property type="evidence" value="ECO:0007669"/>
    <property type="project" value="TreeGrafter"/>
</dbReference>
<dbReference type="Proteomes" id="UP001295423">
    <property type="component" value="Unassembled WGS sequence"/>
</dbReference>
<evidence type="ECO:0000256" key="5">
    <source>
        <dbReference type="ARBA" id="ARBA00023136"/>
    </source>
</evidence>
<dbReference type="EMBL" id="CAKOGP040000557">
    <property type="protein sequence ID" value="CAJ1936185.1"/>
    <property type="molecule type" value="Genomic_DNA"/>
</dbReference>
<feature type="compositionally biased region" description="Basic and acidic residues" evidence="7">
    <location>
        <begin position="118"/>
        <end position="128"/>
    </location>
</feature>
<dbReference type="Pfam" id="PF13896">
    <property type="entry name" value="Glyco_transf_49"/>
    <property type="match status" value="1"/>
</dbReference>
<evidence type="ECO:0000256" key="7">
    <source>
        <dbReference type="SAM" id="MobiDB-lite"/>
    </source>
</evidence>
<name>A0AAD2FGA6_9STRA</name>
<keyword evidence="4 8" id="KW-1133">Transmembrane helix</keyword>
<protein>
    <recommendedName>
        <fullName evidence="11">Glycosyltransferase-like protein LARGE2</fullName>
    </recommendedName>
</protein>
<evidence type="ECO:0008006" key="11">
    <source>
        <dbReference type="Google" id="ProtNLM"/>
    </source>
</evidence>
<evidence type="ECO:0000256" key="6">
    <source>
        <dbReference type="ARBA" id="ARBA00023180"/>
    </source>
</evidence>
<dbReference type="PANTHER" id="PTHR12270">
    <property type="entry name" value="GLYCOSYLTRANSFERASE-RELATED"/>
    <property type="match status" value="1"/>
</dbReference>
<accession>A0AAD2FGA6</accession>
<dbReference type="AlphaFoldDB" id="A0AAD2FGA6"/>
<sequence>MRRKTLWYKLFCSSPWKRTLSFFIISYLAFFHGLIPLGEWLMQVGSWISPGGNHGSNTNWLQYDSTLEISPLRNEQLERLQVESERSRLQFGSPQRNRLRLDILEEIVPKWYHRNDKVDSASRNDEAVNGKGESPTAPKKEKARSHQEKDELIEKSLPKERASKLHNISQDYSSKRSSMDPNKKDERRLQQVKMANDSTYPFRKLDNMDSYAAKYTSCSSETTVEVKTTLVLQTSISRLWILNESCSRWKDPIIAVVFVPTDEKVPEATLHCSNVQLIFYEATEEESAKKAYPVNRLRNIGLDAVTTSHVLVVDIDFLPSQDLDGRIREVLENQIELQEDRQALVVPAFERIPPKPCTTEESCTKYLQSDDSFLPHSFEDLQGCVKRRECQPFQSSVSWDSHSSTQSKEWIQRSWYNGEEQNMLRSVECFHSARYEPYVVLQWCPTSPSPGEKSVPKAPYYDERFHGYGKNKIELVSHLRKTGYRFLILPEGFIIHNPHPESAIKEEWIDFGGSDLHASMDKLYAKFTAQLDHKYKEFHDTMTKICKRTQ</sequence>
<evidence type="ECO:0000256" key="4">
    <source>
        <dbReference type="ARBA" id="ARBA00022989"/>
    </source>
</evidence>
<gene>
    <name evidence="9" type="ORF">CYCCA115_LOCUS5065</name>
</gene>
<dbReference type="InterPro" id="IPR029044">
    <property type="entry name" value="Nucleotide-diphossugar_trans"/>
</dbReference>
<dbReference type="InterPro" id="IPR051292">
    <property type="entry name" value="Xyl/GlcA_transferase"/>
</dbReference>
<dbReference type="Gene3D" id="3.90.550.10">
    <property type="entry name" value="Spore Coat Polysaccharide Biosynthesis Protein SpsA, Chain A"/>
    <property type="match status" value="1"/>
</dbReference>
<feature type="compositionally biased region" description="Basic and acidic residues" evidence="7">
    <location>
        <begin position="173"/>
        <end position="188"/>
    </location>
</feature>
<dbReference type="GO" id="GO:0016020">
    <property type="term" value="C:membrane"/>
    <property type="evidence" value="ECO:0007669"/>
    <property type="project" value="UniProtKB-SubCell"/>
</dbReference>
<feature type="transmembrane region" description="Helical" evidence="8">
    <location>
        <begin position="20"/>
        <end position="42"/>
    </location>
</feature>
<evidence type="ECO:0000256" key="2">
    <source>
        <dbReference type="ARBA" id="ARBA00022692"/>
    </source>
</evidence>